<organism evidence="2 3">
    <name type="scientific">Octadecabacter antarcticus 307</name>
    <dbReference type="NCBI Taxonomy" id="391626"/>
    <lineage>
        <taxon>Bacteria</taxon>
        <taxon>Pseudomonadati</taxon>
        <taxon>Pseudomonadota</taxon>
        <taxon>Alphaproteobacteria</taxon>
        <taxon>Rhodobacterales</taxon>
        <taxon>Roseobacteraceae</taxon>
        <taxon>Octadecabacter</taxon>
    </lineage>
</organism>
<feature type="domain" description="D-galactarate/Altronate dehydratase second" evidence="1">
    <location>
        <begin position="1"/>
        <end position="120"/>
    </location>
</feature>
<sequence length="125" mass="12924">MATVNRSATVIRRAASEIAASRLLEDYASVDGVVALAHGTGCGMANSGWGFDILDRVLWGHAIHPNVGATVFVGLGCEVMQIAGMQSHSGTAGTDRFHALTIQDTGGTRATIDAIKTHVALLHGA</sequence>
<gene>
    <name evidence="2" type="ORF">OAN307_c00400</name>
</gene>
<dbReference type="PANTHER" id="PTHR30536:SF5">
    <property type="entry name" value="ALTRONATE DEHYDRATASE"/>
    <property type="match status" value="1"/>
</dbReference>
<dbReference type="Pfam" id="PF04295">
    <property type="entry name" value="GD_AH_second"/>
    <property type="match status" value="1"/>
</dbReference>
<dbReference type="PANTHER" id="PTHR30536">
    <property type="entry name" value="ALTRONATE/GALACTARATE DEHYDRATASE"/>
    <property type="match status" value="1"/>
</dbReference>
<dbReference type="GO" id="GO:0016829">
    <property type="term" value="F:lyase activity"/>
    <property type="evidence" value="ECO:0007669"/>
    <property type="project" value="InterPro"/>
</dbReference>
<name>M9R683_9RHOB</name>
<dbReference type="GO" id="GO:0019698">
    <property type="term" value="P:D-galacturonate catabolic process"/>
    <property type="evidence" value="ECO:0007669"/>
    <property type="project" value="TreeGrafter"/>
</dbReference>
<dbReference type="STRING" id="391626.OAN307_c00400"/>
<evidence type="ECO:0000313" key="2">
    <source>
        <dbReference type="EMBL" id="AGI65816.1"/>
    </source>
</evidence>
<proteinExistence type="predicted"/>
<reference evidence="2 3" key="1">
    <citation type="journal article" date="2013" name="PLoS ONE">
        <title>Poles Apart: Arctic and Antarctic Octadecabacter strains Share High Genome Plasticity and a New Type of Xanthorhodopsin.</title>
        <authorList>
            <person name="Vollmers J."/>
            <person name="Voget S."/>
            <person name="Dietrich S."/>
            <person name="Gollnow K."/>
            <person name="Smits M."/>
            <person name="Meyer K."/>
            <person name="Brinkhoff T."/>
            <person name="Simon M."/>
            <person name="Daniel R."/>
        </authorList>
    </citation>
    <scope>NUCLEOTIDE SEQUENCE [LARGE SCALE GENOMIC DNA]</scope>
    <source>
        <strain evidence="2 3">307</strain>
    </source>
</reference>
<dbReference type="eggNOG" id="COG2721">
    <property type="taxonomic scope" value="Bacteria"/>
</dbReference>
<evidence type="ECO:0000313" key="3">
    <source>
        <dbReference type="Proteomes" id="UP000005307"/>
    </source>
</evidence>
<dbReference type="AlphaFoldDB" id="M9R683"/>
<dbReference type="InterPro" id="IPR007392">
    <property type="entry name" value="GD_AH_second"/>
</dbReference>
<dbReference type="EMBL" id="CP003740">
    <property type="protein sequence ID" value="AGI65816.1"/>
    <property type="molecule type" value="Genomic_DNA"/>
</dbReference>
<protein>
    <recommendedName>
        <fullName evidence="1">D-galactarate/Altronate dehydratase second domain-containing protein</fullName>
    </recommendedName>
</protein>
<accession>M9R683</accession>
<dbReference type="InterPro" id="IPR052172">
    <property type="entry name" value="UxaA_altronate/galactarate_dh"/>
</dbReference>
<dbReference type="KEGG" id="oat:OAN307_c00400"/>
<dbReference type="Proteomes" id="UP000005307">
    <property type="component" value="Chromosome"/>
</dbReference>
<evidence type="ECO:0000259" key="1">
    <source>
        <dbReference type="Pfam" id="PF04295"/>
    </source>
</evidence>
<dbReference type="HOGENOM" id="CLU_1990370_0_0_5"/>
<keyword evidence="3" id="KW-1185">Reference proteome</keyword>